<keyword evidence="3" id="KW-1185">Reference proteome</keyword>
<proteinExistence type="predicted"/>
<sequence length="276" mass="31214">LTWRASGCARQVSTTPAARKPKPNSPKGTAMSTNQTDETTDALHPVDPRKAREHAADYLGFLAGVSFSLGSNETWELPNPAFLDVEQRKRYRDYQRDLKNVDTELVDHPLIDGKKIERDIYPYVKDGKDFDPDEQLCIALMGNKIYAKFLAAGGVPVRIADWHQGTRDQRGALVLSSRQLLALIRSLPEDSEFKTHAPPPFGRDGDWTQMQKIIAETHNELAAYRASKYAGTPHEYMYTKYSSPLEARERDKRMAAENAYVESARDELLEDVFPDQ</sequence>
<evidence type="ECO:0000313" key="2">
    <source>
        <dbReference type="EMBL" id="GKT28227.1"/>
    </source>
</evidence>
<comment type="caution">
    <text evidence="2">The sequence shown here is derived from an EMBL/GenBank/DDBJ whole genome shotgun (WGS) entry which is preliminary data.</text>
</comment>
<dbReference type="EMBL" id="BQXS01007634">
    <property type="protein sequence ID" value="GKT28227.1"/>
    <property type="molecule type" value="Genomic_DNA"/>
</dbReference>
<feature type="compositionally biased region" description="Polar residues" evidence="1">
    <location>
        <begin position="26"/>
        <end position="37"/>
    </location>
</feature>
<reference evidence="2" key="1">
    <citation type="submission" date="2022-03" db="EMBL/GenBank/DDBJ databases">
        <title>Draft genome sequence of Aduncisulcus paluster, a free-living microaerophilic Fornicata.</title>
        <authorList>
            <person name="Yuyama I."/>
            <person name="Kume K."/>
            <person name="Tamura T."/>
            <person name="Inagaki Y."/>
            <person name="Hashimoto T."/>
        </authorList>
    </citation>
    <scope>NUCLEOTIDE SEQUENCE</scope>
    <source>
        <strain evidence="2">NY0171</strain>
    </source>
</reference>
<feature type="non-terminal residue" evidence="2">
    <location>
        <position position="1"/>
    </location>
</feature>
<name>A0ABQ5K8F4_9EUKA</name>
<feature type="region of interest" description="Disordered" evidence="1">
    <location>
        <begin position="1"/>
        <end position="46"/>
    </location>
</feature>
<dbReference type="Proteomes" id="UP001057375">
    <property type="component" value="Unassembled WGS sequence"/>
</dbReference>
<accession>A0ABQ5K8F4</accession>
<protein>
    <submittedName>
        <fullName evidence="2">Tail assembly chaperone</fullName>
    </submittedName>
</protein>
<gene>
    <name evidence="2" type="ORF">ADUPG1_004875</name>
</gene>
<evidence type="ECO:0000256" key="1">
    <source>
        <dbReference type="SAM" id="MobiDB-lite"/>
    </source>
</evidence>
<evidence type="ECO:0000313" key="3">
    <source>
        <dbReference type="Proteomes" id="UP001057375"/>
    </source>
</evidence>
<organism evidence="2 3">
    <name type="scientific">Aduncisulcus paluster</name>
    <dbReference type="NCBI Taxonomy" id="2918883"/>
    <lineage>
        <taxon>Eukaryota</taxon>
        <taxon>Metamonada</taxon>
        <taxon>Carpediemonas-like organisms</taxon>
        <taxon>Aduncisulcus</taxon>
    </lineage>
</organism>